<organism evidence="1 2">
    <name type="scientific">Bacillus rugosus</name>
    <dbReference type="NCBI Taxonomy" id="2715209"/>
    <lineage>
        <taxon>Bacteria</taxon>
        <taxon>Bacillati</taxon>
        <taxon>Bacillota</taxon>
        <taxon>Bacilli</taxon>
        <taxon>Bacillales</taxon>
        <taxon>Bacillaceae</taxon>
        <taxon>Bacillus</taxon>
    </lineage>
</organism>
<reference evidence="1" key="1">
    <citation type="submission" date="2022-04" db="EMBL/GenBank/DDBJ databases">
        <title>Complete genome of Bacillus.</title>
        <authorList>
            <person name="Kong X."/>
            <person name="Hou M."/>
        </authorList>
    </citation>
    <scope>NUCLEOTIDE SEQUENCE</scope>
    <source>
        <strain evidence="1">A78.1</strain>
    </source>
</reference>
<proteinExistence type="predicted"/>
<keyword evidence="2" id="KW-1185">Reference proteome</keyword>
<dbReference type="Proteomes" id="UP000830837">
    <property type="component" value="Chromosome"/>
</dbReference>
<accession>A0ACD4A180</accession>
<dbReference type="EMBL" id="CP096590">
    <property type="protein sequence ID" value="UPV79884.1"/>
    <property type="molecule type" value="Genomic_DNA"/>
</dbReference>
<gene>
    <name evidence="1" type="ORF">M0696_03885</name>
</gene>
<evidence type="ECO:0000313" key="2">
    <source>
        <dbReference type="Proteomes" id="UP000830837"/>
    </source>
</evidence>
<sequence length="158" mass="18731">METEKMGELYQQIAEGINEIIPSEWEKVILYAEILDDSSEVFFYFNPPQSEDYIYSHNIPEHFQVSEDLYDDLLIKLQEAFEELRKEYKETNLHIWTNLTLNLDITGQFSIDYNYEDVIGSELNGAQRKAVWLYKNLGLMPKRITLRAFLEDFIKTSE</sequence>
<protein>
    <submittedName>
        <fullName evidence="1">Antitoxin YezG family protein</fullName>
    </submittedName>
</protein>
<evidence type="ECO:0000313" key="1">
    <source>
        <dbReference type="EMBL" id="UPV79884.1"/>
    </source>
</evidence>
<name>A0ACD4A180_9BACI</name>